<gene>
    <name evidence="1" type="ORF">DL762_009091</name>
</gene>
<protein>
    <submittedName>
        <fullName evidence="1">Uncharacterized protein</fullName>
    </submittedName>
</protein>
<evidence type="ECO:0000313" key="2">
    <source>
        <dbReference type="Proteomes" id="UP000294003"/>
    </source>
</evidence>
<name>A0ABY0GUC4_9PEZI</name>
<sequence>MRDARAMEQLQGLRAGSGAFGLQPISSNAIEAGRRRSGNPLGLEALSQTWFHMDVAWWWPSDDQKALASHTIINEIEDAASARELPALPVHERCKYPTGYHWTLRGGERQEAEEGTGGV</sequence>
<dbReference type="EMBL" id="QJNS01000438">
    <property type="protein sequence ID" value="RYO77708.1"/>
    <property type="molecule type" value="Genomic_DNA"/>
</dbReference>
<proteinExistence type="predicted"/>
<keyword evidence="2" id="KW-1185">Reference proteome</keyword>
<accession>A0ABY0GUC4</accession>
<evidence type="ECO:0000313" key="1">
    <source>
        <dbReference type="EMBL" id="RYO77708.1"/>
    </source>
</evidence>
<comment type="caution">
    <text evidence="1">The sequence shown here is derived from an EMBL/GenBank/DDBJ whole genome shotgun (WGS) entry which is preliminary data.</text>
</comment>
<dbReference type="Proteomes" id="UP000294003">
    <property type="component" value="Unassembled WGS sequence"/>
</dbReference>
<reference evidence="1 2" key="1">
    <citation type="submission" date="2018-06" db="EMBL/GenBank/DDBJ databases">
        <title>Complete Genomes of Monosporascus.</title>
        <authorList>
            <person name="Robinson A.J."/>
            <person name="Natvig D.O."/>
        </authorList>
    </citation>
    <scope>NUCLEOTIDE SEQUENCE [LARGE SCALE GENOMIC DNA]</scope>
    <source>
        <strain evidence="1 2">CBS 609.92</strain>
    </source>
</reference>
<organism evidence="1 2">
    <name type="scientific">Monosporascus cannonballus</name>
    <dbReference type="NCBI Taxonomy" id="155416"/>
    <lineage>
        <taxon>Eukaryota</taxon>
        <taxon>Fungi</taxon>
        <taxon>Dikarya</taxon>
        <taxon>Ascomycota</taxon>
        <taxon>Pezizomycotina</taxon>
        <taxon>Sordariomycetes</taxon>
        <taxon>Xylariomycetidae</taxon>
        <taxon>Xylariales</taxon>
        <taxon>Xylariales incertae sedis</taxon>
        <taxon>Monosporascus</taxon>
    </lineage>
</organism>